<dbReference type="AlphaFoldDB" id="A0A517M070"/>
<keyword evidence="6" id="KW-1185">Reference proteome</keyword>
<dbReference type="Proteomes" id="UP000319557">
    <property type="component" value="Chromosome"/>
</dbReference>
<dbReference type="InterPro" id="IPR017853">
    <property type="entry name" value="GH"/>
</dbReference>
<feature type="domain" description="GH10" evidence="4">
    <location>
        <begin position="206"/>
        <end position="290"/>
    </location>
</feature>
<dbReference type="InterPro" id="IPR001000">
    <property type="entry name" value="GH10_dom"/>
</dbReference>
<dbReference type="GO" id="GO:0000272">
    <property type="term" value="P:polysaccharide catabolic process"/>
    <property type="evidence" value="ECO:0007669"/>
    <property type="project" value="UniProtKB-KW"/>
</dbReference>
<proteinExistence type="predicted"/>
<protein>
    <submittedName>
        <fullName evidence="5">Glycosyl hydrolase family 10</fullName>
    </submittedName>
</protein>
<keyword evidence="1 5" id="KW-0378">Hydrolase</keyword>
<reference evidence="5 6" key="1">
    <citation type="submission" date="2019-02" db="EMBL/GenBank/DDBJ databases">
        <title>Deep-cultivation of Planctomycetes and their phenomic and genomic characterization uncovers novel biology.</title>
        <authorList>
            <person name="Wiegand S."/>
            <person name="Jogler M."/>
            <person name="Boedeker C."/>
            <person name="Pinto D."/>
            <person name="Vollmers J."/>
            <person name="Rivas-Marin E."/>
            <person name="Kohn T."/>
            <person name="Peeters S.H."/>
            <person name="Heuer A."/>
            <person name="Rast P."/>
            <person name="Oberbeckmann S."/>
            <person name="Bunk B."/>
            <person name="Jeske O."/>
            <person name="Meyerdierks A."/>
            <person name="Storesund J.E."/>
            <person name="Kallscheuer N."/>
            <person name="Luecker S."/>
            <person name="Lage O.M."/>
            <person name="Pohl T."/>
            <person name="Merkel B.J."/>
            <person name="Hornburger P."/>
            <person name="Mueller R.-W."/>
            <person name="Bruemmer F."/>
            <person name="Labrenz M."/>
            <person name="Spormann A.M."/>
            <person name="Op den Camp H."/>
            <person name="Overmann J."/>
            <person name="Amann R."/>
            <person name="Jetten M.S.M."/>
            <person name="Mascher T."/>
            <person name="Medema M.H."/>
            <person name="Devos D.P."/>
            <person name="Kaster A.-K."/>
            <person name="Ovreas L."/>
            <person name="Rohde M."/>
            <person name="Galperin M.Y."/>
            <person name="Jogler C."/>
        </authorList>
    </citation>
    <scope>NUCLEOTIDE SEQUENCE [LARGE SCALE GENOMIC DNA]</scope>
    <source>
        <strain evidence="5 6">EC9</strain>
    </source>
</reference>
<evidence type="ECO:0000256" key="3">
    <source>
        <dbReference type="ARBA" id="ARBA00023326"/>
    </source>
</evidence>
<dbReference type="Gene3D" id="3.20.20.80">
    <property type="entry name" value="Glycosidases"/>
    <property type="match status" value="1"/>
</dbReference>
<sequence length="496" mass="55445">MGLFRFEVPESFRASVPHWEAAYISGIEGIPWFGRVTWKDDQLLIQRNIDESGKISIPWPIADSGPRVLQSCSLRQRDTPYFLPLELARGACSNIRGQADQWQRSGMRLPDAYQSRLTEGIDRFLDAAQSYPLSARTAELSDASLAALQQASDALVDTYAAQALAYRKNNERQLGTLAAAYIAPPGPMTPGLEQAYLDAFNTIAIRTNWTAVESDMGKLDFEQFDPLFDWSHQHGLRVCAGPLFDFQQKQLPHWIYLLEEDFDGLLDTVSRYVATAVQRYRGKVQLWHAVSGLNTAGPIKLDEEQVMRLAVAVIQEIRRHDNRTPILISVDQPWGEYLSKSSDGISPLHFVDALVRSNLGIAGIGLEMRMNYWPEGTLPRSILDVSQQIDRWAQLGLPLLAQISVPAIAESEANTPRNALPIALGPEGQSTAADQLAYASRLTRMLLAKQMVHGVFWESWDDRQAHSMPGAGLVDSHGKPRPLLNELASLRRQFLF</sequence>
<dbReference type="RefSeq" id="WP_197451214.1">
    <property type="nucleotide sequence ID" value="NZ_CP036261.1"/>
</dbReference>
<accession>A0A517M070</accession>
<evidence type="ECO:0000256" key="2">
    <source>
        <dbReference type="ARBA" id="ARBA00023277"/>
    </source>
</evidence>
<keyword evidence="3" id="KW-0624">Polysaccharide degradation</keyword>
<keyword evidence="2" id="KW-0119">Carbohydrate metabolism</keyword>
<evidence type="ECO:0000259" key="4">
    <source>
        <dbReference type="Pfam" id="PF00331"/>
    </source>
</evidence>
<dbReference type="GO" id="GO:0004553">
    <property type="term" value="F:hydrolase activity, hydrolyzing O-glycosyl compounds"/>
    <property type="evidence" value="ECO:0007669"/>
    <property type="project" value="InterPro"/>
</dbReference>
<dbReference type="Pfam" id="PF00331">
    <property type="entry name" value="Glyco_hydro_10"/>
    <property type="match status" value="1"/>
</dbReference>
<dbReference type="KEGG" id="ruv:EC9_24660"/>
<gene>
    <name evidence="5" type="ORF">EC9_24660</name>
</gene>
<evidence type="ECO:0000256" key="1">
    <source>
        <dbReference type="ARBA" id="ARBA00022801"/>
    </source>
</evidence>
<name>A0A517M070_9BACT</name>
<evidence type="ECO:0000313" key="6">
    <source>
        <dbReference type="Proteomes" id="UP000319557"/>
    </source>
</evidence>
<organism evidence="5 6">
    <name type="scientific">Rosistilla ulvae</name>
    <dbReference type="NCBI Taxonomy" id="1930277"/>
    <lineage>
        <taxon>Bacteria</taxon>
        <taxon>Pseudomonadati</taxon>
        <taxon>Planctomycetota</taxon>
        <taxon>Planctomycetia</taxon>
        <taxon>Pirellulales</taxon>
        <taxon>Pirellulaceae</taxon>
        <taxon>Rosistilla</taxon>
    </lineage>
</organism>
<dbReference type="EMBL" id="CP036261">
    <property type="protein sequence ID" value="QDS88276.1"/>
    <property type="molecule type" value="Genomic_DNA"/>
</dbReference>
<evidence type="ECO:0000313" key="5">
    <source>
        <dbReference type="EMBL" id="QDS88276.1"/>
    </source>
</evidence>
<dbReference type="SUPFAM" id="SSF51445">
    <property type="entry name" value="(Trans)glycosidases"/>
    <property type="match status" value="1"/>
</dbReference>